<dbReference type="EMBL" id="CP010401">
    <property type="protein sequence ID" value="ALE03479.1"/>
    <property type="molecule type" value="Genomic_DNA"/>
</dbReference>
<evidence type="ECO:0000256" key="7">
    <source>
        <dbReference type="ARBA" id="ARBA00023136"/>
    </source>
</evidence>
<dbReference type="STRING" id="1318743.PU02_0665"/>
<dbReference type="AlphaFoldDB" id="A0A0M4M5T9"/>
<keyword evidence="7 8" id="KW-0472">Membrane</keyword>
<feature type="transmembrane region" description="Helical" evidence="9">
    <location>
        <begin position="31"/>
        <end position="49"/>
    </location>
</feature>
<organism evidence="10 11">
    <name type="scientific">Bartonella ancashensis</name>
    <dbReference type="NCBI Taxonomy" id="1318743"/>
    <lineage>
        <taxon>Bacteria</taxon>
        <taxon>Pseudomonadati</taxon>
        <taxon>Pseudomonadota</taxon>
        <taxon>Alphaproteobacteria</taxon>
        <taxon>Hyphomicrobiales</taxon>
        <taxon>Bartonellaceae</taxon>
        <taxon>Bartonella</taxon>
    </lineage>
</organism>
<name>A0A0M4M5T9_9HYPH</name>
<dbReference type="Proteomes" id="UP000057213">
    <property type="component" value="Chromosome"/>
</dbReference>
<comment type="similarity">
    <text evidence="2 8">Belongs to the BioY family.</text>
</comment>
<dbReference type="KEGG" id="banc:PU02_0665"/>
<evidence type="ECO:0000256" key="5">
    <source>
        <dbReference type="ARBA" id="ARBA00022692"/>
    </source>
</evidence>
<dbReference type="Gene3D" id="1.10.1760.20">
    <property type="match status" value="1"/>
</dbReference>
<dbReference type="Pfam" id="PF02632">
    <property type="entry name" value="BioY"/>
    <property type="match status" value="1"/>
</dbReference>
<comment type="subcellular location">
    <subcellularLocation>
        <location evidence="1 8">Cell membrane</location>
        <topology evidence="1 8">Multi-pass membrane protein</topology>
    </subcellularLocation>
</comment>
<evidence type="ECO:0000256" key="8">
    <source>
        <dbReference type="PIRNR" id="PIRNR016661"/>
    </source>
</evidence>
<keyword evidence="11" id="KW-1185">Reference proteome</keyword>
<dbReference type="InterPro" id="IPR003784">
    <property type="entry name" value="BioY"/>
</dbReference>
<dbReference type="GO" id="GO:0005886">
    <property type="term" value="C:plasma membrane"/>
    <property type="evidence" value="ECO:0007669"/>
    <property type="project" value="UniProtKB-SubCell"/>
</dbReference>
<proteinExistence type="inferred from homology"/>
<evidence type="ECO:0000313" key="10">
    <source>
        <dbReference type="EMBL" id="ALE03479.1"/>
    </source>
</evidence>
<feature type="transmembrane region" description="Helical" evidence="9">
    <location>
        <begin position="79"/>
        <end position="104"/>
    </location>
</feature>
<dbReference type="RefSeq" id="WP_053944041.1">
    <property type="nucleotide sequence ID" value="NZ_CP010401.1"/>
</dbReference>
<dbReference type="PANTHER" id="PTHR34295:SF4">
    <property type="entry name" value="BIOTIN TRANSPORTER BIOY-RELATED"/>
    <property type="match status" value="1"/>
</dbReference>
<evidence type="ECO:0000256" key="3">
    <source>
        <dbReference type="ARBA" id="ARBA00022448"/>
    </source>
</evidence>
<evidence type="ECO:0000256" key="4">
    <source>
        <dbReference type="ARBA" id="ARBA00022475"/>
    </source>
</evidence>
<accession>A0A0M4M5T9</accession>
<dbReference type="PIRSF" id="PIRSF016661">
    <property type="entry name" value="BioY"/>
    <property type="match status" value="1"/>
</dbReference>
<evidence type="ECO:0000256" key="1">
    <source>
        <dbReference type="ARBA" id="ARBA00004651"/>
    </source>
</evidence>
<feature type="transmembrane region" description="Helical" evidence="9">
    <location>
        <begin position="144"/>
        <end position="170"/>
    </location>
</feature>
<evidence type="ECO:0000256" key="9">
    <source>
        <dbReference type="SAM" id="Phobius"/>
    </source>
</evidence>
<protein>
    <recommendedName>
        <fullName evidence="8">Biotin transporter</fullName>
    </recommendedName>
</protein>
<feature type="transmembrane region" description="Helical" evidence="9">
    <location>
        <begin position="7"/>
        <end position="25"/>
    </location>
</feature>
<evidence type="ECO:0000256" key="2">
    <source>
        <dbReference type="ARBA" id="ARBA00010692"/>
    </source>
</evidence>
<dbReference type="PANTHER" id="PTHR34295">
    <property type="entry name" value="BIOTIN TRANSPORTER BIOY"/>
    <property type="match status" value="1"/>
</dbReference>
<evidence type="ECO:0000256" key="6">
    <source>
        <dbReference type="ARBA" id="ARBA00022989"/>
    </source>
</evidence>
<feature type="transmembrane region" description="Helical" evidence="9">
    <location>
        <begin position="56"/>
        <end position="73"/>
    </location>
</feature>
<gene>
    <name evidence="10" type="ORF">PU02_0665</name>
</gene>
<keyword evidence="3 8" id="KW-0813">Transport</keyword>
<reference evidence="10 11" key="1">
    <citation type="journal article" date="2015" name="Genome Announc.">
        <title>Complete Genome Sequence of Bartonella ancashensis Strain 20.00, Isolated from the Blood of a Patient with Verruga Peruana.</title>
        <authorList>
            <person name="Hang J."/>
            <person name="Mullins K.E."/>
            <person name="Clifford R.J."/>
            <person name="Onmus-Leone F."/>
            <person name="Yang Y."/>
            <person name="Jiang J."/>
            <person name="Leguia M."/>
            <person name="Kasper M.R."/>
            <person name="Maguina C."/>
            <person name="Lesho E.P."/>
            <person name="Jarman R.G."/>
            <person name="Richards A.L."/>
            <person name="Blazes D."/>
        </authorList>
    </citation>
    <scope>NUCLEOTIDE SEQUENCE [LARGE SCALE GENOMIC DNA]</scope>
    <source>
        <strain evidence="10 11">20.00</strain>
    </source>
</reference>
<dbReference type="OrthoDB" id="9803495at2"/>
<keyword evidence="5 9" id="KW-0812">Transmembrane</keyword>
<keyword evidence="6 9" id="KW-1133">Transmembrane helix</keyword>
<sequence>MNTKDRVYIALFAAIYAVLGIFPPIFLPFFLGLPITVQSMGVMLAGSILGAKRGALASALFLLLVALGLPILAGGRGGIGAFLGVGGGYMVGYPFAAFFIGYMVELFWKRLNFTMLVVINSIGGIGIVYFFGIPWVAYVANVSLLTALVSSLGFMIGDFLKVLIGSFVAITIKKTIPLISQEKR</sequence>
<keyword evidence="4 8" id="KW-1003">Cell membrane</keyword>
<dbReference type="PATRIC" id="fig|1318743.3.peg.678"/>
<evidence type="ECO:0000313" key="11">
    <source>
        <dbReference type="Proteomes" id="UP000057213"/>
    </source>
</evidence>
<dbReference type="GO" id="GO:0015225">
    <property type="term" value="F:biotin transmembrane transporter activity"/>
    <property type="evidence" value="ECO:0007669"/>
    <property type="project" value="UniProtKB-UniRule"/>
</dbReference>
<feature type="transmembrane region" description="Helical" evidence="9">
    <location>
        <begin position="116"/>
        <end position="138"/>
    </location>
</feature>